<reference evidence="2" key="1">
    <citation type="submission" date="2018-12" db="EMBL/GenBank/DDBJ databases">
        <title>Tengunoibacter tsumagoiensis gen. nov., sp. nov., Dictyobacter kobayashii sp. nov., D. alpinus sp. nov., and D. joshuensis sp. nov. and description of Dictyobacteraceae fam. nov. within the order Ktedonobacterales isolated from Tengu-no-mugimeshi.</title>
        <authorList>
            <person name="Wang C.M."/>
            <person name="Zheng Y."/>
            <person name="Sakai Y."/>
            <person name="Toyoda A."/>
            <person name="Minakuchi Y."/>
            <person name="Abe K."/>
            <person name="Yokota A."/>
            <person name="Yabe S."/>
        </authorList>
    </citation>
    <scope>NUCLEOTIDE SEQUENCE [LARGE SCALE GENOMIC DNA]</scope>
    <source>
        <strain evidence="2">Uno3</strain>
    </source>
</reference>
<organism evidence="1 2">
    <name type="scientific">Tengunoibacter tsumagoiensis</name>
    <dbReference type="NCBI Taxonomy" id="2014871"/>
    <lineage>
        <taxon>Bacteria</taxon>
        <taxon>Bacillati</taxon>
        <taxon>Chloroflexota</taxon>
        <taxon>Ktedonobacteria</taxon>
        <taxon>Ktedonobacterales</taxon>
        <taxon>Dictyobacteraceae</taxon>
        <taxon>Tengunoibacter</taxon>
    </lineage>
</organism>
<dbReference type="SMART" id="SM00567">
    <property type="entry name" value="EZ_HEAT"/>
    <property type="match status" value="13"/>
</dbReference>
<proteinExistence type="predicted"/>
<dbReference type="GO" id="GO:0016491">
    <property type="term" value="F:oxidoreductase activity"/>
    <property type="evidence" value="ECO:0007669"/>
    <property type="project" value="TreeGrafter"/>
</dbReference>
<dbReference type="Gene3D" id="3.40.50.300">
    <property type="entry name" value="P-loop containing nucleotide triphosphate hydrolases"/>
    <property type="match status" value="1"/>
</dbReference>
<dbReference type="SUPFAM" id="SSF52540">
    <property type="entry name" value="P-loop containing nucleoside triphosphate hydrolases"/>
    <property type="match status" value="1"/>
</dbReference>
<name>A0A402A134_9CHLR</name>
<dbReference type="SUPFAM" id="SSF48371">
    <property type="entry name" value="ARM repeat"/>
    <property type="match status" value="1"/>
</dbReference>
<evidence type="ECO:0000313" key="2">
    <source>
        <dbReference type="Proteomes" id="UP000287352"/>
    </source>
</evidence>
<dbReference type="InterPro" id="IPR016024">
    <property type="entry name" value="ARM-type_fold"/>
</dbReference>
<dbReference type="InterPro" id="IPR011989">
    <property type="entry name" value="ARM-like"/>
</dbReference>
<dbReference type="Pfam" id="PF13646">
    <property type="entry name" value="HEAT_2"/>
    <property type="match status" value="6"/>
</dbReference>
<gene>
    <name evidence="1" type="ORF">KTT_26920</name>
</gene>
<dbReference type="Gene3D" id="1.25.10.10">
    <property type="entry name" value="Leucine-rich Repeat Variant"/>
    <property type="match status" value="6"/>
</dbReference>
<dbReference type="EMBL" id="BIFR01000001">
    <property type="protein sequence ID" value="GCE12833.1"/>
    <property type="molecule type" value="Genomic_DNA"/>
</dbReference>
<comment type="caution">
    <text evidence="1">The sequence shown here is derived from an EMBL/GenBank/DDBJ whole genome shotgun (WGS) entry which is preliminary data.</text>
</comment>
<evidence type="ECO:0000313" key="1">
    <source>
        <dbReference type="EMBL" id="GCE12833.1"/>
    </source>
</evidence>
<keyword evidence="2" id="KW-1185">Reference proteome</keyword>
<dbReference type="PANTHER" id="PTHR12697:SF40">
    <property type="entry name" value="PHYCOCYANOBILIN LYASE SUBUNIT ALPHA"/>
    <property type="match status" value="1"/>
</dbReference>
<sequence>MNENINEQRHIYLNKVFQVYGNISLPLGAGLRFSLLQVFQPLRLRQGIADPNSSDVDSDIDTDEDEEQALEIIADSVIEALRQSTHNRLVILGAPGTGKTTVLKHLLYHQTQLALKDSTAPLPIFLSLPHLATLELDLPAYLSQIAYDLGLEAGYGQTLWQAIQQGQAVVCLDSLDEVFPGLRAGIIDLINELAQISGNIWIIGSRFTDYKGNQFQSGQFLEWELQPLGYEHRLQLAARLLPELQYQLTGSLDTYDKLDPLAYVQALSEHQQAATWGANPLLFSLGAVVYLRRGNLSGSRAMIYREVIGALLQTRATNRDLLPILAQVALALYQVRGRTFSSDDLRLAIHHVSMVWQIPWEKSEVYTQIRNSGVLDTITNQVYSFRHQTFQEYLVASGIASRLMHQDRAIQIAARHFLWSKHTYSRWNEIERLVVGILVQEYGEQGKHQAIIWIKQLLEQRSDPGNLSLELAIKILGEVAELEEWQSPETQKLEEMAATIWSQIVLGMETVEFDLYSRSNSQRSDRYLRMAADIGRLNISAQLKVLEPFVEALVKGGHRHFIRVLGAIHSHYTTQYLLQTLKNNPQGNYQRSIRAVFMYLGEFAPIEFLLDDLRSEDYSWINLARQSLKALTPYVPTKKLIPILYLNTFSRSAIAADILQTIAVTRELPLQELLTALHEGEWKTSFYAAKILASIQHPAAIDFLFAQLNDPLTNHRAMAVTALGEYKSPAILERLFTLLDDKEVNVRKNVLQVLKAQGRNAPLLPLLHLLNDPDYMIRQETLTLLEQLGKSVPLAPIIQAANDSKTCVRAAAIKVMGTLGEIAPLDLIIQFTNDPEPEIVTSSLLALGKLGHRAPIDVLIRFLKNPNYISSALEALSQKSVAERVPLQTLFAVYEQNWRNQSEIREAFSRKKNPLAHALLLKKLCEPYHFSNPLTATWLLTYKQAGLTIEERIKIVEDVCDPPYCRAIRILGQWGSQDALSIILKAVTDERLAVSEAATEELCKRADELSQTDLLDLLTHRYAWVRIHALRILTKCSVLPPLAPLVEALHDQDYEVRATAAKLLGRYPDEAPIEEILNATLDESLMVCREAAITLGKVGARNPALAVAGVLRLLERQNAITLSVDFDEEELFENILINVSKFTPAETLLQIMYTSASDHPFAVAKVLGSMGERTPIEQLSQALLEHPNFAIQRAAAYALSQTGKLAPVPILINALSQKKNQEIRRIVIAALVNASKYGNVPDDVFLQQILVRRNYDTYLPLFEAFNAQEKLVPVEIVAEALEHLSCKNISYVIQHLNLFPDLLIRLPEKLVVESLALYAFQHLNKESASIPNILHHISLDQLFIALTHPMRNIQLGILILLAYYPAAISLDPILITLHDPDSTVRRQAIECLQSRPEQLPIQPLIECLQDSNEYVCQEAISALSSLGAQAPMSEFMRLLSASNDNIRFTAIQALAQPGLIEQVPAEIFRNALEDMYQFHSPQIILEAFFKKDPLRATEYAISVVGCNREDLALAAFQLLRQHQPEIIPEILQEAVSLFAGSRPGRFFQQLSTYFIVCVTKYVSREQVEPGWINRLGELLDGPDWEVRAQAAQNFGSLQRTIPDTIIRQLLRLRHDPHSRAVRTSADKALAAILSLENGLEDD</sequence>
<evidence type="ECO:0008006" key="3">
    <source>
        <dbReference type="Google" id="ProtNLM"/>
    </source>
</evidence>
<accession>A0A402A134</accession>
<dbReference type="PANTHER" id="PTHR12697">
    <property type="entry name" value="PBS LYASE HEAT-LIKE PROTEIN"/>
    <property type="match status" value="1"/>
</dbReference>
<protein>
    <recommendedName>
        <fullName evidence="3">NACHT domain-containing protein</fullName>
    </recommendedName>
</protein>
<dbReference type="InterPro" id="IPR004155">
    <property type="entry name" value="PBS_lyase_HEAT"/>
</dbReference>
<dbReference type="Proteomes" id="UP000287352">
    <property type="component" value="Unassembled WGS sequence"/>
</dbReference>
<dbReference type="InterPro" id="IPR027417">
    <property type="entry name" value="P-loop_NTPase"/>
</dbReference>